<protein>
    <submittedName>
        <fullName evidence="1">Serine peptidase inhibitor, Kunitz type 2</fullName>
    </submittedName>
</protein>
<name>A0ACC2UG22_9FUNG</name>
<proteinExistence type="predicted"/>
<keyword evidence="2" id="KW-1185">Reference proteome</keyword>
<dbReference type="Proteomes" id="UP001165960">
    <property type="component" value="Unassembled WGS sequence"/>
</dbReference>
<dbReference type="EMBL" id="QTSX02000749">
    <property type="protein sequence ID" value="KAJ9085695.1"/>
    <property type="molecule type" value="Genomic_DNA"/>
</dbReference>
<accession>A0ACC2UG22</accession>
<organism evidence="1 2">
    <name type="scientific">Entomophthora muscae</name>
    <dbReference type="NCBI Taxonomy" id="34485"/>
    <lineage>
        <taxon>Eukaryota</taxon>
        <taxon>Fungi</taxon>
        <taxon>Fungi incertae sedis</taxon>
        <taxon>Zoopagomycota</taxon>
        <taxon>Entomophthoromycotina</taxon>
        <taxon>Entomophthoromycetes</taxon>
        <taxon>Entomophthorales</taxon>
        <taxon>Entomophthoraceae</taxon>
        <taxon>Entomophthora</taxon>
    </lineage>
</organism>
<evidence type="ECO:0000313" key="1">
    <source>
        <dbReference type="EMBL" id="KAJ9085695.1"/>
    </source>
</evidence>
<sequence length="111" mass="12395">MKLSLTLASIPCLLAAFTDNNKETCARASGISSNTSAGSERCYFKLDTGMCRGFFPSYYFNWETRKCEEGTYGGCGGCSPFESEEECETGCKPLFQPIKPKRKCRAYTKQY</sequence>
<gene>
    <name evidence="1" type="primary">SPINT2_1</name>
    <name evidence="1" type="ORF">DSO57_1011397</name>
</gene>
<reference evidence="1" key="1">
    <citation type="submission" date="2022-04" db="EMBL/GenBank/DDBJ databases">
        <title>Genome of the entomopathogenic fungus Entomophthora muscae.</title>
        <authorList>
            <person name="Elya C."/>
            <person name="Lovett B.R."/>
            <person name="Lee E."/>
            <person name="Macias A.M."/>
            <person name="Hajek A.E."/>
            <person name="De Bivort B.L."/>
            <person name="Kasson M.T."/>
            <person name="De Fine Licht H.H."/>
            <person name="Stajich J.E."/>
        </authorList>
    </citation>
    <scope>NUCLEOTIDE SEQUENCE</scope>
    <source>
        <strain evidence="1">Berkeley</strain>
    </source>
</reference>
<evidence type="ECO:0000313" key="2">
    <source>
        <dbReference type="Proteomes" id="UP001165960"/>
    </source>
</evidence>
<comment type="caution">
    <text evidence="1">The sequence shown here is derived from an EMBL/GenBank/DDBJ whole genome shotgun (WGS) entry which is preliminary data.</text>
</comment>